<proteinExistence type="predicted"/>
<dbReference type="EMBL" id="JBJDQH010000001">
    <property type="protein sequence ID" value="MFK4264119.1"/>
    <property type="molecule type" value="Genomic_DNA"/>
</dbReference>
<accession>A0ABW8LEC0</accession>
<protein>
    <submittedName>
        <fullName evidence="1">Uncharacterized protein</fullName>
    </submittedName>
</protein>
<gene>
    <name evidence="1" type="ORF">ACI2L5_04170</name>
</gene>
<evidence type="ECO:0000313" key="1">
    <source>
        <dbReference type="EMBL" id="MFK4264119.1"/>
    </source>
</evidence>
<organism evidence="1 2">
    <name type="scientific">Streptomyces milbemycinicus</name>
    <dbReference type="NCBI Taxonomy" id="476552"/>
    <lineage>
        <taxon>Bacteria</taxon>
        <taxon>Bacillati</taxon>
        <taxon>Actinomycetota</taxon>
        <taxon>Actinomycetes</taxon>
        <taxon>Kitasatosporales</taxon>
        <taxon>Streptomycetaceae</taxon>
        <taxon>Streptomyces</taxon>
    </lineage>
</organism>
<comment type="caution">
    <text evidence="1">The sequence shown here is derived from an EMBL/GenBank/DDBJ whole genome shotgun (WGS) entry which is preliminary data.</text>
</comment>
<sequence>MIRRPNALAKVIAAAATVHQTKITHTDGQPRFPFILQEGGQLGDQIREDITEEGRFLLHAAEGNRTDRLSAMRAARHDPQKASSPVLRL</sequence>
<dbReference type="Proteomes" id="UP001620295">
    <property type="component" value="Unassembled WGS sequence"/>
</dbReference>
<keyword evidence="2" id="KW-1185">Reference proteome</keyword>
<name>A0ABW8LEC0_9ACTN</name>
<dbReference type="RefSeq" id="WP_358645768.1">
    <property type="nucleotide sequence ID" value="NZ_JBFAEV010000038.1"/>
</dbReference>
<reference evidence="1 2" key="1">
    <citation type="submission" date="2024-11" db="EMBL/GenBank/DDBJ databases">
        <title>The Natural Products Discovery Center: Release of the First 8490 Sequenced Strains for Exploring Actinobacteria Biosynthetic Diversity.</title>
        <authorList>
            <person name="Kalkreuter E."/>
            <person name="Kautsar S.A."/>
            <person name="Yang D."/>
            <person name="Bader C.D."/>
            <person name="Teijaro C.N."/>
            <person name="Fluegel L."/>
            <person name="Davis C.M."/>
            <person name="Simpson J.R."/>
            <person name="Lauterbach L."/>
            <person name="Steele A.D."/>
            <person name="Gui C."/>
            <person name="Meng S."/>
            <person name="Li G."/>
            <person name="Viehrig K."/>
            <person name="Ye F."/>
            <person name="Su P."/>
            <person name="Kiefer A.F."/>
            <person name="Nichols A."/>
            <person name="Cepeda A.J."/>
            <person name="Yan W."/>
            <person name="Fan B."/>
            <person name="Jiang Y."/>
            <person name="Adhikari A."/>
            <person name="Zheng C.-J."/>
            <person name="Schuster L."/>
            <person name="Cowan T.M."/>
            <person name="Smanski M.J."/>
            <person name="Chevrette M.G."/>
            <person name="De Carvalho L.P.S."/>
            <person name="Shen B."/>
        </authorList>
    </citation>
    <scope>NUCLEOTIDE SEQUENCE [LARGE SCALE GENOMIC DNA]</scope>
    <source>
        <strain evidence="1 2">NPDC020863</strain>
    </source>
</reference>
<evidence type="ECO:0000313" key="2">
    <source>
        <dbReference type="Proteomes" id="UP001620295"/>
    </source>
</evidence>